<organism evidence="4">
    <name type="scientific">Brassica napus</name>
    <name type="common">Rape</name>
    <dbReference type="NCBI Taxonomy" id="3708"/>
    <lineage>
        <taxon>Eukaryota</taxon>
        <taxon>Viridiplantae</taxon>
        <taxon>Streptophyta</taxon>
        <taxon>Embryophyta</taxon>
        <taxon>Tracheophyta</taxon>
        <taxon>Spermatophyta</taxon>
        <taxon>Magnoliopsida</taxon>
        <taxon>eudicotyledons</taxon>
        <taxon>Gunneridae</taxon>
        <taxon>Pentapetalae</taxon>
        <taxon>rosids</taxon>
        <taxon>malvids</taxon>
        <taxon>Brassicales</taxon>
        <taxon>Brassicaceae</taxon>
        <taxon>Brassiceae</taxon>
        <taxon>Brassica</taxon>
    </lineage>
</organism>
<dbReference type="OMA" id="KRYELMM"/>
<dbReference type="PANTHER" id="PTHR48102:SF6">
    <property type="entry name" value="CLP PROTEASE REGULATORY SUBUNIT CLPX1, MITOCHONDRIAL"/>
    <property type="match status" value="1"/>
</dbReference>
<feature type="domain" description="Clp ATPase C-terminal" evidence="3">
    <location>
        <begin position="124"/>
        <end position="215"/>
    </location>
</feature>
<dbReference type="Pfam" id="PF10431">
    <property type="entry name" value="ClpB_D2-small"/>
    <property type="match status" value="1"/>
</dbReference>
<gene>
    <name evidence="4" type="ORF">DARMORV10_C02P18440.1</name>
</gene>
<dbReference type="FunFam" id="1.10.8.60:FF:000002">
    <property type="entry name" value="ATP-dependent Clp protease ATP-binding subunit ClpX"/>
    <property type="match status" value="1"/>
</dbReference>
<evidence type="ECO:0000256" key="2">
    <source>
        <dbReference type="ARBA" id="ARBA00022840"/>
    </source>
</evidence>
<dbReference type="InterPro" id="IPR019489">
    <property type="entry name" value="Clp_ATPase_C"/>
</dbReference>
<protein>
    <submittedName>
        <fullName evidence="4">(rape) hypothetical protein</fullName>
    </submittedName>
</protein>
<dbReference type="EMBL" id="HG994366">
    <property type="protein sequence ID" value="CAF1897416.1"/>
    <property type="molecule type" value="Genomic_DNA"/>
</dbReference>
<dbReference type="GO" id="GO:0005524">
    <property type="term" value="F:ATP binding"/>
    <property type="evidence" value="ECO:0007669"/>
    <property type="project" value="UniProtKB-KW"/>
</dbReference>
<reference evidence="4" key="1">
    <citation type="submission" date="2021-01" db="EMBL/GenBank/DDBJ databases">
        <authorList>
            <consortium name="Genoscope - CEA"/>
            <person name="William W."/>
        </authorList>
    </citation>
    <scope>NUCLEOTIDE SEQUENCE</scope>
</reference>
<dbReference type="Proteomes" id="UP001295469">
    <property type="component" value="Chromosome C02"/>
</dbReference>
<name>A0A816K4M8_BRANA</name>
<keyword evidence="1" id="KW-0547">Nucleotide-binding</keyword>
<evidence type="ECO:0000256" key="1">
    <source>
        <dbReference type="ARBA" id="ARBA00022741"/>
    </source>
</evidence>
<dbReference type="SUPFAM" id="SSF52540">
    <property type="entry name" value="P-loop containing nucleoside triphosphate hydrolases"/>
    <property type="match status" value="1"/>
</dbReference>
<evidence type="ECO:0000313" key="4">
    <source>
        <dbReference type="EMBL" id="CAF1897416.1"/>
    </source>
</evidence>
<dbReference type="SMART" id="SM01086">
    <property type="entry name" value="ClpB_D2-small"/>
    <property type="match status" value="1"/>
</dbReference>
<dbReference type="Gene3D" id="3.40.50.300">
    <property type="entry name" value="P-loop containing nucleotide triphosphate hydrolases"/>
    <property type="match status" value="1"/>
</dbReference>
<dbReference type="InterPro" id="IPR050052">
    <property type="entry name" value="ATP-dep_Clp_protease_ClpX"/>
</dbReference>
<dbReference type="PANTHER" id="PTHR48102">
    <property type="entry name" value="ATP-DEPENDENT CLP PROTEASE ATP-BINDING SUBUNIT CLPX-LIKE, MITOCHONDRIAL-RELATED"/>
    <property type="match status" value="1"/>
</dbReference>
<keyword evidence="2" id="KW-0067">ATP-binding</keyword>
<evidence type="ECO:0000259" key="3">
    <source>
        <dbReference type="SMART" id="SM01086"/>
    </source>
</evidence>
<dbReference type="Gramene" id="CDX96214">
    <property type="protein sequence ID" value="CDX96214"/>
    <property type="gene ID" value="GSBRNA2T00102307001"/>
</dbReference>
<proteinExistence type="predicted"/>
<dbReference type="InterPro" id="IPR027417">
    <property type="entry name" value="P-loop_NTPase"/>
</dbReference>
<dbReference type="Gene3D" id="1.10.8.60">
    <property type="match status" value="1"/>
</dbReference>
<dbReference type="AlphaFoldDB" id="A0A816K4M8"/>
<sequence>MHYESLQKRYELMMLKLVGKLGPREKPTGVQPKQADDDMVELEKRRQYSGLLVLHSIPYVYSLNGPISERVGAPVRANMRSGGVSIAAVSSDLMETVESSDLIAYGLIPEFLGRFPVLVSLSALTENQLIQVLTEPKNALGKQYKKMYQMNSVKLHFTEKALRLIARKAITKNAGARGLRPLLESILMDSMKQLKEKGRRGSGAKILRRKGALVLYLSEAKSTVVPLQTTKEGCEGEKEVEQEIPSVVASM</sequence>
<accession>A0A816K4M8</accession>